<evidence type="ECO:0000313" key="9">
    <source>
        <dbReference type="EMBL" id="MFC4410541.1"/>
    </source>
</evidence>
<dbReference type="PANTHER" id="PTHR43731">
    <property type="entry name" value="RHOMBOID PROTEASE"/>
    <property type="match status" value="1"/>
</dbReference>
<sequence length="202" mass="23362">MFIRRESFSEYLRLYPVVSTLIAVNVIIYLITMLPFIGNYVYTLGIGYNYLIAEGEWWRFITPMFLHAGMMHLLFNMFSLFLFGPELERLCGRVRFLTIYFLAGIFGTFSSYFLYDLNFRHVGASGAIFGILGAFGALVYYTRRTMPQLKQLVMPIIIISVIMTFINPNINVTAHITGLIVGFLIGLSYFHPKRITSWKKKK</sequence>
<comment type="caution">
    <text evidence="9">The sequence shown here is derived from an EMBL/GenBank/DDBJ whole genome shotgun (WGS) entry which is preliminary data.</text>
</comment>
<proteinExistence type="inferred from homology"/>
<keyword evidence="9" id="KW-0645">Protease</keyword>
<dbReference type="PANTHER" id="PTHR43731:SF14">
    <property type="entry name" value="PRESENILIN-ASSOCIATED RHOMBOID-LIKE PROTEIN, MITOCHONDRIAL"/>
    <property type="match status" value="1"/>
</dbReference>
<accession>A0ABV8X4W3</accession>
<dbReference type="EC" id="3.4.21.-" evidence="9"/>
<feature type="transmembrane region" description="Helical" evidence="7">
    <location>
        <begin position="172"/>
        <end position="192"/>
    </location>
</feature>
<feature type="transmembrane region" description="Helical" evidence="7">
    <location>
        <begin position="149"/>
        <end position="166"/>
    </location>
</feature>
<dbReference type="Gene3D" id="1.20.1540.10">
    <property type="entry name" value="Rhomboid-like"/>
    <property type="match status" value="1"/>
</dbReference>
<dbReference type="GO" id="GO:0006508">
    <property type="term" value="P:proteolysis"/>
    <property type="evidence" value="ECO:0007669"/>
    <property type="project" value="UniProtKB-KW"/>
</dbReference>
<feature type="transmembrane region" description="Helical" evidence="7">
    <location>
        <begin position="96"/>
        <end position="115"/>
    </location>
</feature>
<dbReference type="RefSeq" id="WP_378154482.1">
    <property type="nucleotide sequence ID" value="NZ_JBHSEC010000014.1"/>
</dbReference>
<dbReference type="EMBL" id="JBHSEC010000014">
    <property type="protein sequence ID" value="MFC4410541.1"/>
    <property type="molecule type" value="Genomic_DNA"/>
</dbReference>
<dbReference type="InterPro" id="IPR050925">
    <property type="entry name" value="Rhomboid_protease_S54"/>
</dbReference>
<evidence type="ECO:0000256" key="2">
    <source>
        <dbReference type="ARBA" id="ARBA00009045"/>
    </source>
</evidence>
<feature type="transmembrane region" description="Helical" evidence="7">
    <location>
        <begin position="12"/>
        <end position="37"/>
    </location>
</feature>
<organism evidence="9 10">
    <name type="scientific">Chungangia koreensis</name>
    <dbReference type="NCBI Taxonomy" id="752657"/>
    <lineage>
        <taxon>Bacteria</taxon>
        <taxon>Bacillati</taxon>
        <taxon>Bacillota</taxon>
        <taxon>Bacilli</taxon>
        <taxon>Lactobacillales</taxon>
        <taxon>Chungangia</taxon>
    </lineage>
</organism>
<dbReference type="SUPFAM" id="SSF144091">
    <property type="entry name" value="Rhomboid-like"/>
    <property type="match status" value="1"/>
</dbReference>
<reference evidence="10" key="1">
    <citation type="journal article" date="2019" name="Int. J. Syst. Evol. Microbiol.">
        <title>The Global Catalogue of Microorganisms (GCM) 10K type strain sequencing project: providing services to taxonomists for standard genome sequencing and annotation.</title>
        <authorList>
            <consortium name="The Broad Institute Genomics Platform"/>
            <consortium name="The Broad Institute Genome Sequencing Center for Infectious Disease"/>
            <person name="Wu L."/>
            <person name="Ma J."/>
        </authorList>
    </citation>
    <scope>NUCLEOTIDE SEQUENCE [LARGE SCALE GENOMIC DNA]</scope>
    <source>
        <strain evidence="10">CCUG 59778</strain>
    </source>
</reference>
<dbReference type="GO" id="GO:0008233">
    <property type="term" value="F:peptidase activity"/>
    <property type="evidence" value="ECO:0007669"/>
    <property type="project" value="UniProtKB-KW"/>
</dbReference>
<keyword evidence="6 7" id="KW-0472">Membrane</keyword>
<evidence type="ECO:0000256" key="5">
    <source>
        <dbReference type="ARBA" id="ARBA00022989"/>
    </source>
</evidence>
<evidence type="ECO:0000259" key="8">
    <source>
        <dbReference type="Pfam" id="PF01694"/>
    </source>
</evidence>
<evidence type="ECO:0000256" key="1">
    <source>
        <dbReference type="ARBA" id="ARBA00004141"/>
    </source>
</evidence>
<dbReference type="InterPro" id="IPR035952">
    <property type="entry name" value="Rhomboid-like_sf"/>
</dbReference>
<name>A0ABV8X4W3_9LACT</name>
<evidence type="ECO:0000313" key="10">
    <source>
        <dbReference type="Proteomes" id="UP001595817"/>
    </source>
</evidence>
<dbReference type="Proteomes" id="UP001595817">
    <property type="component" value="Unassembled WGS sequence"/>
</dbReference>
<keyword evidence="3 7" id="KW-0812">Transmembrane</keyword>
<protein>
    <submittedName>
        <fullName evidence="9">Rhomboid family intramembrane serine protease</fullName>
        <ecNumber evidence="9">3.4.21.-</ecNumber>
    </submittedName>
</protein>
<dbReference type="Pfam" id="PF01694">
    <property type="entry name" value="Rhomboid"/>
    <property type="match status" value="1"/>
</dbReference>
<evidence type="ECO:0000256" key="4">
    <source>
        <dbReference type="ARBA" id="ARBA00022801"/>
    </source>
</evidence>
<keyword evidence="5 7" id="KW-1133">Transmembrane helix</keyword>
<gene>
    <name evidence="9" type="ORF">ACFOZY_08900</name>
</gene>
<keyword evidence="4 9" id="KW-0378">Hydrolase</keyword>
<feature type="transmembrane region" description="Helical" evidence="7">
    <location>
        <begin position="57"/>
        <end position="84"/>
    </location>
</feature>
<evidence type="ECO:0000256" key="3">
    <source>
        <dbReference type="ARBA" id="ARBA00022692"/>
    </source>
</evidence>
<keyword evidence="10" id="KW-1185">Reference proteome</keyword>
<comment type="similarity">
    <text evidence="2">Belongs to the peptidase S54 family.</text>
</comment>
<feature type="transmembrane region" description="Helical" evidence="7">
    <location>
        <begin position="121"/>
        <end position="142"/>
    </location>
</feature>
<evidence type="ECO:0000256" key="6">
    <source>
        <dbReference type="ARBA" id="ARBA00023136"/>
    </source>
</evidence>
<comment type="subcellular location">
    <subcellularLocation>
        <location evidence="1">Membrane</location>
        <topology evidence="1">Multi-pass membrane protein</topology>
    </subcellularLocation>
</comment>
<evidence type="ECO:0000256" key="7">
    <source>
        <dbReference type="SAM" id="Phobius"/>
    </source>
</evidence>
<dbReference type="InterPro" id="IPR022764">
    <property type="entry name" value="Peptidase_S54_rhomboid_dom"/>
</dbReference>
<feature type="domain" description="Peptidase S54 rhomboid" evidence="8">
    <location>
        <begin position="55"/>
        <end position="190"/>
    </location>
</feature>